<keyword evidence="4 10" id="KW-0633">Potassium transport</keyword>
<comment type="subcellular location">
    <subcellularLocation>
        <location evidence="10">Cell inner membrane</location>
        <topology evidence="10">Multi-pass membrane protein</topology>
    </subcellularLocation>
    <subcellularLocation>
        <location evidence="1">Cell membrane</location>
        <topology evidence="1">Multi-pass membrane protein</topology>
    </subcellularLocation>
</comment>
<accession>A0ABU7LS32</accession>
<dbReference type="PANTHER" id="PTHR32024">
    <property type="entry name" value="TRK SYSTEM POTASSIUM UPTAKE PROTEIN TRKG-RELATED"/>
    <property type="match status" value="1"/>
</dbReference>
<comment type="similarity">
    <text evidence="10">Belongs to the TrkH potassium transport family.</text>
</comment>
<dbReference type="InterPro" id="IPR003445">
    <property type="entry name" value="Cat_transpt"/>
</dbReference>
<dbReference type="InterPro" id="IPR004772">
    <property type="entry name" value="TrkH"/>
</dbReference>
<feature type="transmembrane region" description="Helical" evidence="11">
    <location>
        <begin position="134"/>
        <end position="154"/>
    </location>
</feature>
<comment type="caution">
    <text evidence="12">The sequence shown here is derived from an EMBL/GenBank/DDBJ whole genome shotgun (WGS) entry which is preliminary data.</text>
</comment>
<feature type="transmembrane region" description="Helical" evidence="11">
    <location>
        <begin position="41"/>
        <end position="59"/>
    </location>
</feature>
<dbReference type="PIRSF" id="PIRSF006247">
    <property type="entry name" value="TrkH"/>
    <property type="match status" value="1"/>
</dbReference>
<keyword evidence="9 10" id="KW-0472">Membrane</keyword>
<name>A0ABU7LS32_9PROT</name>
<gene>
    <name evidence="12" type="ORF">V0U79_10005</name>
</gene>
<feature type="transmembrane region" description="Helical" evidence="11">
    <location>
        <begin position="181"/>
        <end position="202"/>
    </location>
</feature>
<keyword evidence="13" id="KW-1185">Reference proteome</keyword>
<keyword evidence="5 11" id="KW-0812">Transmembrane</keyword>
<dbReference type="PANTHER" id="PTHR32024:SF3">
    <property type="entry name" value="TRK SYSTEM POTASSIUM UPTAKE PROTEIN"/>
    <property type="match status" value="1"/>
</dbReference>
<feature type="transmembrane region" description="Helical" evidence="11">
    <location>
        <begin position="71"/>
        <end position="91"/>
    </location>
</feature>
<keyword evidence="7 11" id="KW-1133">Transmembrane helix</keyword>
<evidence type="ECO:0000313" key="12">
    <source>
        <dbReference type="EMBL" id="MEE2526702.1"/>
    </source>
</evidence>
<protein>
    <recommendedName>
        <fullName evidence="10">Trk system potassium uptake protein</fullName>
    </recommendedName>
</protein>
<keyword evidence="3 10" id="KW-1003">Cell membrane</keyword>
<keyword evidence="10" id="KW-0997">Cell inner membrane</keyword>
<evidence type="ECO:0000256" key="2">
    <source>
        <dbReference type="ARBA" id="ARBA00022448"/>
    </source>
</evidence>
<keyword evidence="6 10" id="KW-0630">Potassium</keyword>
<evidence type="ECO:0000256" key="1">
    <source>
        <dbReference type="ARBA" id="ARBA00004651"/>
    </source>
</evidence>
<feature type="transmembrane region" description="Helical" evidence="11">
    <location>
        <begin position="393"/>
        <end position="416"/>
    </location>
</feature>
<evidence type="ECO:0000256" key="8">
    <source>
        <dbReference type="ARBA" id="ARBA00023065"/>
    </source>
</evidence>
<keyword evidence="8 10" id="KW-0406">Ion transport</keyword>
<dbReference type="RefSeq" id="WP_330199363.1">
    <property type="nucleotide sequence ID" value="NZ_JAZDRP010000005.1"/>
</dbReference>
<evidence type="ECO:0000256" key="4">
    <source>
        <dbReference type="ARBA" id="ARBA00022538"/>
    </source>
</evidence>
<dbReference type="Pfam" id="PF02386">
    <property type="entry name" value="TrkH"/>
    <property type="match status" value="1"/>
</dbReference>
<reference evidence="12 13" key="1">
    <citation type="submission" date="2024-01" db="EMBL/GenBank/DDBJ databases">
        <title>Hyphobacterium bacterium isolated from marine sediment.</title>
        <authorList>
            <person name="Zhao S."/>
        </authorList>
    </citation>
    <scope>NUCLEOTIDE SEQUENCE [LARGE SCALE GENOMIC DNA]</scope>
    <source>
        <strain evidence="13">HN65</strain>
    </source>
</reference>
<evidence type="ECO:0000256" key="11">
    <source>
        <dbReference type="SAM" id="Phobius"/>
    </source>
</evidence>
<proteinExistence type="inferred from homology"/>
<evidence type="ECO:0000256" key="5">
    <source>
        <dbReference type="ARBA" id="ARBA00022692"/>
    </source>
</evidence>
<evidence type="ECO:0000256" key="7">
    <source>
        <dbReference type="ARBA" id="ARBA00022989"/>
    </source>
</evidence>
<dbReference type="Proteomes" id="UP001354971">
    <property type="component" value="Unassembled WGS sequence"/>
</dbReference>
<feature type="transmembrane region" description="Helical" evidence="11">
    <location>
        <begin position="452"/>
        <end position="475"/>
    </location>
</feature>
<feature type="transmembrane region" description="Helical" evidence="11">
    <location>
        <begin position="272"/>
        <end position="291"/>
    </location>
</feature>
<sequence>MRKYQIVLLILGSLVLGLAVLAAVIAGFSEFVFRDDASDDFLVSASVSGFLGGVFLIFGQGARPEINHHGAVGLTAGAWLGIPLLAAIPFLGDAGGLDWTNAVFESVSGITTTGSTVITNLDETAPSILLWRAILQWIGGIGIIGLSIAVLPFLRVGGMQLFHMESSDTSRDRVVAQPGHLAAYIALLYAGLTLLCMIGYAMTGMNGFDALTHAMTTVSTGGYSTYDASMGAFSPDAQWVAIVFMLSGAIPFLAYVRLVSRFNRRNGMFEEVSGFLLIVAGFTLLLIIAEFPDGLGFMQELRQALFSTVSVITTTGYSAGDYQDWGPLAVVSIFILTFLGGCAGSTAGGFKTFRLQIAMKAVARALNRASLPSSVTTERHAGKNLSDEDIASVTLFGGLYVSTFALAAILLAGMGLDFETAITASATALANVGPGLGDIIGPSGNFAALSDAAKWLLCAVMLLGRLEIVVILLLFTPRFWLR</sequence>
<comment type="function">
    <text evidence="10">Low-affinity potassium transport system. Interacts with Trk system potassium uptake protein TrkA.</text>
</comment>
<evidence type="ECO:0000256" key="10">
    <source>
        <dbReference type="PIRNR" id="PIRNR006247"/>
    </source>
</evidence>
<evidence type="ECO:0000256" key="6">
    <source>
        <dbReference type="ARBA" id="ARBA00022958"/>
    </source>
</evidence>
<evidence type="ECO:0000313" key="13">
    <source>
        <dbReference type="Proteomes" id="UP001354971"/>
    </source>
</evidence>
<evidence type="ECO:0000256" key="3">
    <source>
        <dbReference type="ARBA" id="ARBA00022475"/>
    </source>
</evidence>
<feature type="transmembrane region" description="Helical" evidence="11">
    <location>
        <begin position="328"/>
        <end position="350"/>
    </location>
</feature>
<organism evidence="12 13">
    <name type="scientific">Hyphobacterium lacteum</name>
    <dbReference type="NCBI Taxonomy" id="3116575"/>
    <lineage>
        <taxon>Bacteria</taxon>
        <taxon>Pseudomonadati</taxon>
        <taxon>Pseudomonadota</taxon>
        <taxon>Alphaproteobacteria</taxon>
        <taxon>Maricaulales</taxon>
        <taxon>Maricaulaceae</taxon>
        <taxon>Hyphobacterium</taxon>
    </lineage>
</organism>
<evidence type="ECO:0000256" key="9">
    <source>
        <dbReference type="ARBA" id="ARBA00023136"/>
    </source>
</evidence>
<feature type="transmembrane region" description="Helical" evidence="11">
    <location>
        <begin position="239"/>
        <end position="260"/>
    </location>
</feature>
<dbReference type="EMBL" id="JAZDRP010000005">
    <property type="protein sequence ID" value="MEE2526702.1"/>
    <property type="molecule type" value="Genomic_DNA"/>
</dbReference>
<keyword evidence="2 10" id="KW-0813">Transport</keyword>